<feature type="transmembrane region" description="Helical" evidence="9">
    <location>
        <begin position="521"/>
        <end position="544"/>
    </location>
</feature>
<keyword evidence="7" id="KW-0675">Receptor</keyword>
<evidence type="ECO:0000256" key="8">
    <source>
        <dbReference type="ARBA" id="ARBA00023180"/>
    </source>
</evidence>
<protein>
    <recommendedName>
        <fullName evidence="11">Ionotropic glutamate receptor C-terminal domain-containing protein</fullName>
    </recommendedName>
</protein>
<dbReference type="GO" id="GO:0015276">
    <property type="term" value="F:ligand-gated monoatomic ion channel activity"/>
    <property type="evidence" value="ECO:0007669"/>
    <property type="project" value="InterPro"/>
</dbReference>
<dbReference type="InterPro" id="IPR052192">
    <property type="entry name" value="Insect_Ionotropic_Sensory_Rcpt"/>
</dbReference>
<keyword evidence="10" id="KW-0732">Signal</keyword>
<evidence type="ECO:0000259" key="11">
    <source>
        <dbReference type="Pfam" id="PF00060"/>
    </source>
</evidence>
<evidence type="ECO:0000256" key="5">
    <source>
        <dbReference type="ARBA" id="ARBA00022989"/>
    </source>
</evidence>
<sequence>MVAVALLTWLFFLSTQSLRSAALLRQSSESTAPEELAAVQGVWASQRQHQCPALLLSDNPSQVALTFVKEAEEKLSPRGIVVFLVTPQHRQGNGTLVYLKATIDKVRQMGGAWHCLLVVVVSDDAAFFTAFAHLSLRHHALRWSTRILVLTRLPLSHLGGLHGLLSTRNAMLLLAHQDQKTRFPSAPTLTVAVELMPHHSLTWVDDPLAAEGRRLHYTGAMAKIVGYLAEGVNFTCRFVLSPDRTFGTMLSDGSWTGMIGMVVREQGETSGTVRGPSCRRLPCLLKVSVLSGSSSRALMKNTSNSASLTPNADVVWPAEWWWWERLVLGLWMLTTLVLTRSYAGNLMSLLAVRYVPQPFQTPRDVLNDPHVAMIWQKYSKNEHFLRTVESGVFREVAELEEKGRLKFLTQAQFQESLDTLVRSGHHVLVDNGNAVRNLVALDFSQKGRCDFYQSRDGFLPFSSSVISQKTHPIIHGFNPRVMSLTESGLLKYWAEDVPNFTRCNNVPKTVALSNTLSFSSLWGVFVLLASGLTAGLVVWCLELLNSLAKKSS</sequence>
<name>A0AAW0TBY1_SCYPA</name>
<feature type="signal peptide" evidence="10">
    <location>
        <begin position="1"/>
        <end position="17"/>
    </location>
</feature>
<dbReference type="GO" id="GO:0005886">
    <property type="term" value="C:plasma membrane"/>
    <property type="evidence" value="ECO:0007669"/>
    <property type="project" value="UniProtKB-SubCell"/>
</dbReference>
<gene>
    <name evidence="12" type="ORF">O3P69_014387</name>
</gene>
<evidence type="ECO:0000256" key="6">
    <source>
        <dbReference type="ARBA" id="ARBA00023136"/>
    </source>
</evidence>
<evidence type="ECO:0000256" key="4">
    <source>
        <dbReference type="ARBA" id="ARBA00022692"/>
    </source>
</evidence>
<dbReference type="PANTHER" id="PTHR42643:SF24">
    <property type="entry name" value="IONOTROPIC RECEPTOR 60A"/>
    <property type="match status" value="1"/>
</dbReference>
<keyword evidence="6 9" id="KW-0472">Membrane</keyword>
<dbReference type="AlphaFoldDB" id="A0AAW0TBY1"/>
<dbReference type="Pfam" id="PF00060">
    <property type="entry name" value="Lig_chan"/>
    <property type="match status" value="1"/>
</dbReference>
<reference evidence="12 13" key="1">
    <citation type="submission" date="2023-03" db="EMBL/GenBank/DDBJ databases">
        <title>High-quality genome of Scylla paramamosain provides insights in environmental adaptation.</title>
        <authorList>
            <person name="Zhang L."/>
        </authorList>
    </citation>
    <scope>NUCLEOTIDE SEQUENCE [LARGE SCALE GENOMIC DNA]</scope>
    <source>
        <strain evidence="12">LZ_2023a</strain>
        <tissue evidence="12">Muscle</tissue>
    </source>
</reference>
<comment type="caution">
    <text evidence="12">The sequence shown here is derived from an EMBL/GenBank/DDBJ whole genome shotgun (WGS) entry which is preliminary data.</text>
</comment>
<feature type="chain" id="PRO_5043878142" description="Ionotropic glutamate receptor C-terminal domain-containing protein" evidence="10">
    <location>
        <begin position="18"/>
        <end position="552"/>
    </location>
</feature>
<comment type="similarity">
    <text evidence="2">Belongs to the glutamate-gated ion channel (TC 1.A.10.1) family.</text>
</comment>
<proteinExistence type="inferred from homology"/>
<dbReference type="InterPro" id="IPR001320">
    <property type="entry name" value="Iontro_rcpt_C"/>
</dbReference>
<accession>A0AAW0TBY1</accession>
<comment type="subcellular location">
    <subcellularLocation>
        <location evidence="1">Cell membrane</location>
        <topology evidence="1">Multi-pass membrane protein</topology>
    </subcellularLocation>
</comment>
<keyword evidence="5 9" id="KW-1133">Transmembrane helix</keyword>
<dbReference type="SUPFAM" id="SSF53850">
    <property type="entry name" value="Periplasmic binding protein-like II"/>
    <property type="match status" value="1"/>
</dbReference>
<evidence type="ECO:0000256" key="3">
    <source>
        <dbReference type="ARBA" id="ARBA00022475"/>
    </source>
</evidence>
<dbReference type="GO" id="GO:0050906">
    <property type="term" value="P:detection of stimulus involved in sensory perception"/>
    <property type="evidence" value="ECO:0007669"/>
    <property type="project" value="UniProtKB-ARBA"/>
</dbReference>
<evidence type="ECO:0000313" key="13">
    <source>
        <dbReference type="Proteomes" id="UP001487740"/>
    </source>
</evidence>
<evidence type="ECO:0000256" key="7">
    <source>
        <dbReference type="ARBA" id="ARBA00023170"/>
    </source>
</evidence>
<keyword evidence="4 9" id="KW-0812">Transmembrane</keyword>
<dbReference type="Gene3D" id="3.40.190.10">
    <property type="entry name" value="Periplasmic binding protein-like II"/>
    <property type="match status" value="1"/>
</dbReference>
<keyword evidence="3" id="KW-1003">Cell membrane</keyword>
<evidence type="ECO:0000256" key="1">
    <source>
        <dbReference type="ARBA" id="ARBA00004651"/>
    </source>
</evidence>
<evidence type="ECO:0000256" key="10">
    <source>
        <dbReference type="SAM" id="SignalP"/>
    </source>
</evidence>
<dbReference type="PANTHER" id="PTHR42643">
    <property type="entry name" value="IONOTROPIC RECEPTOR 20A-RELATED"/>
    <property type="match status" value="1"/>
</dbReference>
<evidence type="ECO:0000256" key="9">
    <source>
        <dbReference type="SAM" id="Phobius"/>
    </source>
</evidence>
<keyword evidence="13" id="KW-1185">Reference proteome</keyword>
<dbReference type="Gene3D" id="1.10.287.70">
    <property type="match status" value="1"/>
</dbReference>
<feature type="domain" description="Ionotropic glutamate receptor C-terminal" evidence="11">
    <location>
        <begin position="322"/>
        <end position="532"/>
    </location>
</feature>
<organism evidence="12 13">
    <name type="scientific">Scylla paramamosain</name>
    <name type="common">Mud crab</name>
    <dbReference type="NCBI Taxonomy" id="85552"/>
    <lineage>
        <taxon>Eukaryota</taxon>
        <taxon>Metazoa</taxon>
        <taxon>Ecdysozoa</taxon>
        <taxon>Arthropoda</taxon>
        <taxon>Crustacea</taxon>
        <taxon>Multicrustacea</taxon>
        <taxon>Malacostraca</taxon>
        <taxon>Eumalacostraca</taxon>
        <taxon>Eucarida</taxon>
        <taxon>Decapoda</taxon>
        <taxon>Pleocyemata</taxon>
        <taxon>Brachyura</taxon>
        <taxon>Eubrachyura</taxon>
        <taxon>Portunoidea</taxon>
        <taxon>Portunidae</taxon>
        <taxon>Portuninae</taxon>
        <taxon>Scylla</taxon>
    </lineage>
</organism>
<dbReference type="EMBL" id="JARAKH010000034">
    <property type="protein sequence ID" value="KAK8384803.1"/>
    <property type="molecule type" value="Genomic_DNA"/>
</dbReference>
<evidence type="ECO:0000256" key="2">
    <source>
        <dbReference type="ARBA" id="ARBA00008685"/>
    </source>
</evidence>
<keyword evidence="8" id="KW-0325">Glycoprotein</keyword>
<evidence type="ECO:0000313" key="12">
    <source>
        <dbReference type="EMBL" id="KAK8384803.1"/>
    </source>
</evidence>
<dbReference type="Proteomes" id="UP001487740">
    <property type="component" value="Unassembled WGS sequence"/>
</dbReference>